<organism evidence="1">
    <name type="scientific">Picea glauca</name>
    <name type="common">White spruce</name>
    <name type="synonym">Pinus glauca</name>
    <dbReference type="NCBI Taxonomy" id="3330"/>
    <lineage>
        <taxon>Eukaryota</taxon>
        <taxon>Viridiplantae</taxon>
        <taxon>Streptophyta</taxon>
        <taxon>Embryophyta</taxon>
        <taxon>Tracheophyta</taxon>
        <taxon>Spermatophyta</taxon>
        <taxon>Pinopsida</taxon>
        <taxon>Pinidae</taxon>
        <taxon>Conifers I</taxon>
        <taxon>Pinales</taxon>
        <taxon>Pinaceae</taxon>
        <taxon>Picea</taxon>
    </lineage>
</organism>
<geneLocation type="mitochondrion" evidence="1"/>
<keyword evidence="1" id="KW-0496">Mitochondrion</keyword>
<proteinExistence type="predicted"/>
<sequence>MHSSLAFHPLRLRVLLYHRTSTFFTHGPKGSRDHTSTFLPARN</sequence>
<dbReference type="AlphaFoldDB" id="A0A117NHU4"/>
<evidence type="ECO:0000313" key="1">
    <source>
        <dbReference type="EMBL" id="KUM48875.1"/>
    </source>
</evidence>
<accession>A0A117NHU4</accession>
<name>A0A117NHU4_PICGL</name>
<protein>
    <submittedName>
        <fullName evidence="1">Uncharacterized protein</fullName>
    </submittedName>
</protein>
<dbReference type="EMBL" id="LKAM01000004">
    <property type="protein sequence ID" value="KUM48875.1"/>
    <property type="molecule type" value="Genomic_DNA"/>
</dbReference>
<comment type="caution">
    <text evidence="1">The sequence shown here is derived from an EMBL/GenBank/DDBJ whole genome shotgun (WGS) entry which is preliminary data.</text>
</comment>
<reference evidence="1" key="1">
    <citation type="journal article" date="2015" name="Genome Biol. Evol.">
        <title>Organellar Genomes of White Spruce (Picea glauca): Assembly and Annotation.</title>
        <authorList>
            <person name="Jackman S.D."/>
            <person name="Warren R.L."/>
            <person name="Gibb E.A."/>
            <person name="Vandervalk B.P."/>
            <person name="Mohamadi H."/>
            <person name="Chu J."/>
            <person name="Raymond A."/>
            <person name="Pleasance S."/>
            <person name="Coope R."/>
            <person name="Wildung M.R."/>
            <person name="Ritland C.E."/>
            <person name="Bousquet J."/>
            <person name="Jones S.J."/>
            <person name="Bohlmann J."/>
            <person name="Birol I."/>
        </authorList>
    </citation>
    <scope>NUCLEOTIDE SEQUENCE [LARGE SCALE GENOMIC DNA]</scope>
    <source>
        <tissue evidence="1">Flushing bud</tissue>
    </source>
</reference>
<gene>
    <name evidence="1" type="ORF">ABT39_MTgene4211</name>
</gene>